<dbReference type="AlphaFoldDB" id="A0AAV2JSL9"/>
<name>A0AAV2JSL9_KNICA</name>
<proteinExistence type="predicted"/>
<feature type="compositionally biased region" description="Basic and acidic residues" evidence="1">
    <location>
        <begin position="132"/>
        <end position="167"/>
    </location>
</feature>
<reference evidence="2 3" key="1">
    <citation type="submission" date="2024-04" db="EMBL/GenBank/DDBJ databases">
        <authorList>
            <person name="Waldvogel A.-M."/>
            <person name="Schoenle A."/>
        </authorList>
    </citation>
    <scope>NUCLEOTIDE SEQUENCE [LARGE SCALE GENOMIC DNA]</scope>
</reference>
<gene>
    <name evidence="2" type="ORF">KC01_LOCUS11498</name>
</gene>
<organism evidence="2 3">
    <name type="scientific">Knipowitschia caucasica</name>
    <name type="common">Caucasian dwarf goby</name>
    <name type="synonym">Pomatoschistus caucasicus</name>
    <dbReference type="NCBI Taxonomy" id="637954"/>
    <lineage>
        <taxon>Eukaryota</taxon>
        <taxon>Metazoa</taxon>
        <taxon>Chordata</taxon>
        <taxon>Craniata</taxon>
        <taxon>Vertebrata</taxon>
        <taxon>Euteleostomi</taxon>
        <taxon>Actinopterygii</taxon>
        <taxon>Neopterygii</taxon>
        <taxon>Teleostei</taxon>
        <taxon>Neoteleostei</taxon>
        <taxon>Acanthomorphata</taxon>
        <taxon>Gobiaria</taxon>
        <taxon>Gobiiformes</taxon>
        <taxon>Gobioidei</taxon>
        <taxon>Gobiidae</taxon>
        <taxon>Gobiinae</taxon>
        <taxon>Knipowitschia</taxon>
    </lineage>
</organism>
<keyword evidence="3" id="KW-1185">Reference proteome</keyword>
<evidence type="ECO:0000313" key="3">
    <source>
        <dbReference type="Proteomes" id="UP001497482"/>
    </source>
</evidence>
<evidence type="ECO:0000256" key="1">
    <source>
        <dbReference type="SAM" id="MobiDB-lite"/>
    </source>
</evidence>
<dbReference type="Proteomes" id="UP001497482">
    <property type="component" value="Chromosome 14"/>
</dbReference>
<protein>
    <submittedName>
        <fullName evidence="2">Uncharacterized protein</fullName>
    </submittedName>
</protein>
<dbReference type="EMBL" id="OZ035836">
    <property type="protein sequence ID" value="CAL1580681.1"/>
    <property type="molecule type" value="Genomic_DNA"/>
</dbReference>
<sequence length="167" mass="18297">MSLRSHGTTFTSIHRSAYIPQYSGHSLTVTDAPRSARRRPVCRSASLLFGMGRTRPGAVDPWSRGSVAAYPAAELQPRPAAASPRRQGHALLLLLPVPLRTSASTHTRTGPPCASAEQEESHPSVKHGAMVGERREEQRGEDVRRREEERGREETRGGERTGGEKAR</sequence>
<accession>A0AAV2JSL9</accession>
<feature type="region of interest" description="Disordered" evidence="1">
    <location>
        <begin position="102"/>
        <end position="167"/>
    </location>
</feature>
<evidence type="ECO:0000313" key="2">
    <source>
        <dbReference type="EMBL" id="CAL1580681.1"/>
    </source>
</evidence>